<keyword evidence="2" id="KW-0238">DNA-binding</keyword>
<dbReference type="Pfam" id="PF00027">
    <property type="entry name" value="cNMP_binding"/>
    <property type="match status" value="1"/>
</dbReference>
<evidence type="ECO:0000313" key="5">
    <source>
        <dbReference type="EMBL" id="RUO20403.1"/>
    </source>
</evidence>
<dbReference type="Proteomes" id="UP000288395">
    <property type="component" value="Unassembled WGS sequence"/>
</dbReference>
<feature type="domain" description="Cyclic nucleotide-binding" evidence="4">
    <location>
        <begin position="24"/>
        <end position="142"/>
    </location>
</feature>
<keyword evidence="3" id="KW-0804">Transcription</keyword>
<evidence type="ECO:0000256" key="2">
    <source>
        <dbReference type="ARBA" id="ARBA00023125"/>
    </source>
</evidence>
<dbReference type="GO" id="GO:0003677">
    <property type="term" value="F:DNA binding"/>
    <property type="evidence" value="ECO:0007669"/>
    <property type="project" value="UniProtKB-KW"/>
</dbReference>
<evidence type="ECO:0000313" key="6">
    <source>
        <dbReference type="Proteomes" id="UP000288395"/>
    </source>
</evidence>
<dbReference type="AlphaFoldDB" id="A0A432VV47"/>
<dbReference type="InterPro" id="IPR018490">
    <property type="entry name" value="cNMP-bd_dom_sf"/>
</dbReference>
<organism evidence="5 6">
    <name type="scientific">Aliidiomarina iranensis</name>
    <dbReference type="NCBI Taxonomy" id="1434071"/>
    <lineage>
        <taxon>Bacteria</taxon>
        <taxon>Pseudomonadati</taxon>
        <taxon>Pseudomonadota</taxon>
        <taxon>Gammaproteobacteria</taxon>
        <taxon>Alteromonadales</taxon>
        <taxon>Idiomarinaceae</taxon>
        <taxon>Aliidiomarina</taxon>
    </lineage>
</organism>
<dbReference type="Gene3D" id="2.60.120.10">
    <property type="entry name" value="Jelly Rolls"/>
    <property type="match status" value="1"/>
</dbReference>
<dbReference type="PANTHER" id="PTHR24567:SF74">
    <property type="entry name" value="HTH-TYPE TRANSCRIPTIONAL REGULATOR ARCR"/>
    <property type="match status" value="1"/>
</dbReference>
<dbReference type="InterPro" id="IPR036390">
    <property type="entry name" value="WH_DNA-bd_sf"/>
</dbReference>
<dbReference type="SMART" id="SM00100">
    <property type="entry name" value="cNMP"/>
    <property type="match status" value="1"/>
</dbReference>
<evidence type="ECO:0000256" key="1">
    <source>
        <dbReference type="ARBA" id="ARBA00023015"/>
    </source>
</evidence>
<accession>A0A432VV47</accession>
<dbReference type="SUPFAM" id="SSF51206">
    <property type="entry name" value="cAMP-binding domain-like"/>
    <property type="match status" value="1"/>
</dbReference>
<sequence length="263" mass="29744">MLVKLVLKVILVSRLATSTITNHLIELLPAQERRLLLRHCEVVQLQFADVLCERDQKYRYLYFPMSGFISLVTELSEHKPLEIGVIGNEGMLGVTMVLNLPNAPIQAVVQGKGTAWRINASDLQQLLLYCPSLRGILKQYLFILIMQLSQSTACAHFHELDQRLARWLLISHDRAHSNEFHLTHQFLADMLGVRRSGVSVAAGVMQQNHLIKYSRGKILITNRTALEHASCECYQNGINEYQRLLGTPTTDSAHRLRTPQGAP</sequence>
<dbReference type="PANTHER" id="PTHR24567">
    <property type="entry name" value="CRP FAMILY TRANSCRIPTIONAL REGULATORY PROTEIN"/>
    <property type="match status" value="1"/>
</dbReference>
<dbReference type="SUPFAM" id="SSF46785">
    <property type="entry name" value="Winged helix' DNA-binding domain"/>
    <property type="match status" value="1"/>
</dbReference>
<proteinExistence type="predicted"/>
<dbReference type="InterPro" id="IPR012318">
    <property type="entry name" value="HTH_CRP"/>
</dbReference>
<dbReference type="InterPro" id="IPR014710">
    <property type="entry name" value="RmlC-like_jellyroll"/>
</dbReference>
<dbReference type="OrthoDB" id="8969464at2"/>
<evidence type="ECO:0000259" key="4">
    <source>
        <dbReference type="SMART" id="SM00100"/>
    </source>
</evidence>
<dbReference type="GO" id="GO:0003700">
    <property type="term" value="F:DNA-binding transcription factor activity"/>
    <property type="evidence" value="ECO:0007669"/>
    <property type="project" value="TreeGrafter"/>
</dbReference>
<dbReference type="EMBL" id="PIPJ01000005">
    <property type="protein sequence ID" value="RUO20403.1"/>
    <property type="molecule type" value="Genomic_DNA"/>
</dbReference>
<dbReference type="GO" id="GO:0005829">
    <property type="term" value="C:cytosol"/>
    <property type="evidence" value="ECO:0007669"/>
    <property type="project" value="TreeGrafter"/>
</dbReference>
<reference evidence="6" key="1">
    <citation type="journal article" date="2018" name="Front. Microbiol.">
        <title>Genome-Based Analysis Reveals the Taxonomy and Diversity of the Family Idiomarinaceae.</title>
        <authorList>
            <person name="Liu Y."/>
            <person name="Lai Q."/>
            <person name="Shao Z."/>
        </authorList>
    </citation>
    <scope>NUCLEOTIDE SEQUENCE [LARGE SCALE GENOMIC DNA]</scope>
    <source>
        <strain evidence="6">GBPy7</strain>
    </source>
</reference>
<dbReference type="InterPro" id="IPR050397">
    <property type="entry name" value="Env_Response_Regulators"/>
</dbReference>
<gene>
    <name evidence="5" type="ORF">CWE08_08005</name>
</gene>
<dbReference type="Gene3D" id="1.10.10.10">
    <property type="entry name" value="Winged helix-like DNA-binding domain superfamily/Winged helix DNA-binding domain"/>
    <property type="match status" value="1"/>
</dbReference>
<keyword evidence="1" id="KW-0805">Transcription regulation</keyword>
<keyword evidence="6" id="KW-1185">Reference proteome</keyword>
<dbReference type="InterPro" id="IPR036388">
    <property type="entry name" value="WH-like_DNA-bd_sf"/>
</dbReference>
<protein>
    <submittedName>
        <fullName evidence="5">Crp/Fnr family transcriptional regulator</fullName>
    </submittedName>
</protein>
<evidence type="ECO:0000256" key="3">
    <source>
        <dbReference type="ARBA" id="ARBA00023163"/>
    </source>
</evidence>
<dbReference type="CDD" id="cd00038">
    <property type="entry name" value="CAP_ED"/>
    <property type="match status" value="1"/>
</dbReference>
<dbReference type="Pfam" id="PF13545">
    <property type="entry name" value="HTH_Crp_2"/>
    <property type="match status" value="1"/>
</dbReference>
<dbReference type="InterPro" id="IPR000595">
    <property type="entry name" value="cNMP-bd_dom"/>
</dbReference>
<name>A0A432VV47_9GAMM</name>
<comment type="caution">
    <text evidence="5">The sequence shown here is derived from an EMBL/GenBank/DDBJ whole genome shotgun (WGS) entry which is preliminary data.</text>
</comment>